<dbReference type="PATRIC" id="fig|213810.4.peg.1936"/>
<name>D4LEN0_RUMC1</name>
<dbReference type="BioCyc" id="RCHA213810:RUM_RS09940-MONOMER"/>
<evidence type="ECO:0000256" key="9">
    <source>
        <dbReference type="ARBA" id="ARBA00022801"/>
    </source>
</evidence>
<dbReference type="GO" id="GO:0035485">
    <property type="term" value="F:adenine/guanine mispair binding"/>
    <property type="evidence" value="ECO:0007669"/>
    <property type="project" value="TreeGrafter"/>
</dbReference>
<dbReference type="InterPro" id="IPR029119">
    <property type="entry name" value="MutY_C"/>
</dbReference>
<dbReference type="Pfam" id="PF14815">
    <property type="entry name" value="NUDIX_4"/>
    <property type="match status" value="1"/>
</dbReference>
<evidence type="ECO:0000256" key="1">
    <source>
        <dbReference type="ARBA" id="ARBA00000843"/>
    </source>
</evidence>
<dbReference type="AlphaFoldDB" id="D4LEN0"/>
<evidence type="ECO:0000256" key="7">
    <source>
        <dbReference type="ARBA" id="ARBA00022723"/>
    </source>
</evidence>
<dbReference type="EC" id="3.2.2.31" evidence="4 14"/>
<reference evidence="16" key="2">
    <citation type="submission" date="2010-03" db="EMBL/GenBank/DDBJ databases">
        <authorList>
            <person name="Pajon A."/>
        </authorList>
    </citation>
    <scope>NUCLEOTIDE SEQUENCE</scope>
    <source>
        <strain evidence="16">Type strain: 18P13</strain>
    </source>
</reference>
<dbReference type="InterPro" id="IPR005760">
    <property type="entry name" value="A/G_AdeGlyc_MutY"/>
</dbReference>
<evidence type="ECO:0000256" key="2">
    <source>
        <dbReference type="ARBA" id="ARBA00002933"/>
    </source>
</evidence>
<evidence type="ECO:0000256" key="14">
    <source>
        <dbReference type="RuleBase" id="RU365096"/>
    </source>
</evidence>
<evidence type="ECO:0000256" key="12">
    <source>
        <dbReference type="ARBA" id="ARBA00023204"/>
    </source>
</evidence>
<evidence type="ECO:0000256" key="8">
    <source>
        <dbReference type="ARBA" id="ARBA00022763"/>
    </source>
</evidence>
<keyword evidence="7" id="KW-0479">Metal-binding</keyword>
<dbReference type="PANTHER" id="PTHR42944:SF1">
    <property type="entry name" value="ADENINE DNA GLYCOSYLASE"/>
    <property type="match status" value="1"/>
</dbReference>
<dbReference type="GeneID" id="83156713"/>
<dbReference type="Gene3D" id="1.10.1670.10">
    <property type="entry name" value="Helix-hairpin-Helix base-excision DNA repair enzymes (C-terminal)"/>
    <property type="match status" value="1"/>
</dbReference>
<dbReference type="HOGENOM" id="CLU_012862_0_0_9"/>
<evidence type="ECO:0000313" key="16">
    <source>
        <dbReference type="EMBL" id="CBL18075.1"/>
    </source>
</evidence>
<dbReference type="RefSeq" id="WP_015558981.1">
    <property type="nucleotide sequence ID" value="NC_021039.1"/>
</dbReference>
<keyword evidence="17" id="KW-1185">Reference proteome</keyword>
<comment type="cofactor">
    <cofactor evidence="14">
        <name>[4Fe-4S] cluster</name>
        <dbReference type="ChEBI" id="CHEBI:49883"/>
    </cofactor>
    <text evidence="14">Binds 1 [4Fe-4S] cluster.</text>
</comment>
<dbReference type="GO" id="GO:0046872">
    <property type="term" value="F:metal ion binding"/>
    <property type="evidence" value="ECO:0007669"/>
    <property type="project" value="UniProtKB-UniRule"/>
</dbReference>
<dbReference type="KEGG" id="rch:RUM_20490"/>
<proteinExistence type="inferred from homology"/>
<keyword evidence="8 14" id="KW-0227">DNA damage</keyword>
<dbReference type="GO" id="GO:0034039">
    <property type="term" value="F:8-oxo-7,8-dihydroguanine DNA N-glycosylase activity"/>
    <property type="evidence" value="ECO:0007669"/>
    <property type="project" value="TreeGrafter"/>
</dbReference>
<dbReference type="FunFam" id="1.10.340.30:FF:000002">
    <property type="entry name" value="Adenine DNA glycosylase"/>
    <property type="match status" value="1"/>
</dbReference>
<dbReference type="InterPro" id="IPR003265">
    <property type="entry name" value="HhH-GPD_domain"/>
</dbReference>
<evidence type="ECO:0000256" key="3">
    <source>
        <dbReference type="ARBA" id="ARBA00008343"/>
    </source>
</evidence>
<keyword evidence="10 14" id="KW-0408">Iron</keyword>
<protein>
    <recommendedName>
        <fullName evidence="5 14">Adenine DNA glycosylase</fullName>
        <ecNumber evidence="4 14">3.2.2.31</ecNumber>
    </recommendedName>
</protein>
<evidence type="ECO:0000256" key="5">
    <source>
        <dbReference type="ARBA" id="ARBA00022023"/>
    </source>
</evidence>
<comment type="function">
    <text evidence="2">Adenine glycosylase active on G-A mispairs. MutY also corrects error-prone DNA synthesis past GO lesions which are due to the oxidatively damaged form of guanine: 7,8-dihydro-8-oxoguanine (8-oxo-dGTP).</text>
</comment>
<dbReference type="Pfam" id="PF00730">
    <property type="entry name" value="HhH-GPD"/>
    <property type="match status" value="1"/>
</dbReference>
<accession>D4LEN0</accession>
<dbReference type="Proteomes" id="UP000007054">
    <property type="component" value="Chromosome"/>
</dbReference>
<evidence type="ECO:0000256" key="4">
    <source>
        <dbReference type="ARBA" id="ARBA00012045"/>
    </source>
</evidence>
<dbReference type="SUPFAM" id="SSF48150">
    <property type="entry name" value="DNA-glycosylase"/>
    <property type="match status" value="1"/>
</dbReference>
<evidence type="ECO:0000259" key="15">
    <source>
        <dbReference type="SMART" id="SM00478"/>
    </source>
</evidence>
<dbReference type="InterPro" id="IPR044298">
    <property type="entry name" value="MIG/MutY"/>
</dbReference>
<evidence type="ECO:0000256" key="6">
    <source>
        <dbReference type="ARBA" id="ARBA00022485"/>
    </source>
</evidence>
<dbReference type="GO" id="GO:0006298">
    <property type="term" value="P:mismatch repair"/>
    <property type="evidence" value="ECO:0007669"/>
    <property type="project" value="TreeGrafter"/>
</dbReference>
<keyword evidence="13 14" id="KW-0326">Glycosidase</keyword>
<evidence type="ECO:0000256" key="10">
    <source>
        <dbReference type="ARBA" id="ARBA00023004"/>
    </source>
</evidence>
<dbReference type="PANTHER" id="PTHR42944">
    <property type="entry name" value="ADENINE DNA GLYCOSYLASE"/>
    <property type="match status" value="1"/>
</dbReference>
<dbReference type="CDD" id="cd03431">
    <property type="entry name" value="NUDIX_DNA_Glycosylase_C-MutY"/>
    <property type="match status" value="1"/>
</dbReference>
<organism evidence="16 17">
    <name type="scientific">Ruminococcus champanellensis (strain DSM 18848 / JCM 17042 / KCTC 15320 / 18P13)</name>
    <dbReference type="NCBI Taxonomy" id="213810"/>
    <lineage>
        <taxon>Bacteria</taxon>
        <taxon>Bacillati</taxon>
        <taxon>Bacillota</taxon>
        <taxon>Clostridia</taxon>
        <taxon>Eubacteriales</taxon>
        <taxon>Oscillospiraceae</taxon>
        <taxon>Ruminococcus</taxon>
    </lineage>
</organism>
<dbReference type="NCBIfam" id="TIGR01084">
    <property type="entry name" value="mutY"/>
    <property type="match status" value="1"/>
</dbReference>
<dbReference type="SUPFAM" id="SSF55811">
    <property type="entry name" value="Nudix"/>
    <property type="match status" value="1"/>
</dbReference>
<dbReference type="GO" id="GO:0051539">
    <property type="term" value="F:4 iron, 4 sulfur cluster binding"/>
    <property type="evidence" value="ECO:0007669"/>
    <property type="project" value="UniProtKB-UniRule"/>
</dbReference>
<evidence type="ECO:0000256" key="13">
    <source>
        <dbReference type="ARBA" id="ARBA00023295"/>
    </source>
</evidence>
<comment type="catalytic activity">
    <reaction evidence="1 14">
        <text>Hydrolyzes free adenine bases from 7,8-dihydro-8-oxoguanine:adenine mismatched double-stranded DNA, leaving an apurinic site.</text>
        <dbReference type="EC" id="3.2.2.31"/>
    </reaction>
</comment>
<dbReference type="SMART" id="SM00478">
    <property type="entry name" value="ENDO3c"/>
    <property type="match status" value="1"/>
</dbReference>
<dbReference type="EMBL" id="FP929052">
    <property type="protein sequence ID" value="CBL18075.1"/>
    <property type="molecule type" value="Genomic_DNA"/>
</dbReference>
<sequence>MRTNQLLSESVEKLLAWYPAHARDLPWRQDQEPYHVWLSEIMLQQTRVEAVKGYYRRFLQALPDIAALADAPEEQLLKLWEGLGYYNRVRNLQKAARQIMTEHSGVFPGEYAKIRKLSGIGPYTAGAIASICFEQPTPAVDGNVLRVMSRILNDHSCVDLPKVKQRFTEQLAAVYPAGQCGMLTQALMELGATVCVPNGAPRCDACPVRELCIAHEQQTVEQLPVRAEKKKRRIEHRTVFVFLCGDAAAVRKREDKGLLAGLWEFPNLPHTCTPEEAIAWGEEMGVHPTALLQSQERVHIFTHIEWHMTCYFFRCLHQSDGFVWADADALQGQYSLPTAFRLFLPDVLELLNQAP</sequence>
<gene>
    <name evidence="16" type="ordered locus">RUM_20490</name>
</gene>
<dbReference type="InterPro" id="IPR015797">
    <property type="entry name" value="NUDIX_hydrolase-like_dom_sf"/>
</dbReference>
<dbReference type="GO" id="GO:0000701">
    <property type="term" value="F:purine-specific mismatch base pair DNA N-glycosylase activity"/>
    <property type="evidence" value="ECO:0007669"/>
    <property type="project" value="UniProtKB-EC"/>
</dbReference>
<reference evidence="16" key="1">
    <citation type="submission" date="2010-03" db="EMBL/GenBank/DDBJ databases">
        <title>The genome sequence of Ruminococcus sp. 18P13.</title>
        <authorList>
            <consortium name="metaHIT consortium -- http://www.metahit.eu/"/>
            <person name="Pajon A."/>
            <person name="Turner K."/>
            <person name="Parkhill J."/>
            <person name="Bernalier A."/>
        </authorList>
    </citation>
    <scope>NUCLEOTIDE SEQUENCE [LARGE SCALE GENOMIC DNA]</scope>
    <source>
        <strain evidence="16">Type strain: 18P13</strain>
    </source>
</reference>
<dbReference type="InterPro" id="IPR023170">
    <property type="entry name" value="HhH_base_excis_C"/>
</dbReference>
<dbReference type="InterPro" id="IPR011257">
    <property type="entry name" value="DNA_glycosylase"/>
</dbReference>
<evidence type="ECO:0000313" key="17">
    <source>
        <dbReference type="Proteomes" id="UP000007054"/>
    </source>
</evidence>
<keyword evidence="11" id="KW-0411">Iron-sulfur</keyword>
<keyword evidence="12" id="KW-0234">DNA repair</keyword>
<dbReference type="STRING" id="213810.RUM_20490"/>
<feature type="domain" description="HhH-GPD" evidence="15">
    <location>
        <begin position="42"/>
        <end position="193"/>
    </location>
</feature>
<keyword evidence="6" id="KW-0004">4Fe-4S</keyword>
<dbReference type="GO" id="GO:0006284">
    <property type="term" value="P:base-excision repair"/>
    <property type="evidence" value="ECO:0007669"/>
    <property type="project" value="UniProtKB-UniRule"/>
</dbReference>
<dbReference type="GO" id="GO:0032357">
    <property type="term" value="F:oxidized purine DNA binding"/>
    <property type="evidence" value="ECO:0007669"/>
    <property type="project" value="TreeGrafter"/>
</dbReference>
<dbReference type="CDD" id="cd00056">
    <property type="entry name" value="ENDO3c"/>
    <property type="match status" value="1"/>
</dbReference>
<dbReference type="Gene3D" id="3.90.79.10">
    <property type="entry name" value="Nucleoside Triphosphate Pyrophosphohydrolase"/>
    <property type="match status" value="1"/>
</dbReference>
<dbReference type="Gene3D" id="1.10.340.30">
    <property type="entry name" value="Hypothetical protein, domain 2"/>
    <property type="match status" value="1"/>
</dbReference>
<evidence type="ECO:0000256" key="11">
    <source>
        <dbReference type="ARBA" id="ARBA00023014"/>
    </source>
</evidence>
<comment type="similarity">
    <text evidence="3 14">Belongs to the Nth/MutY family.</text>
</comment>
<keyword evidence="9 16" id="KW-0378">Hydrolase</keyword>